<dbReference type="PROSITE" id="PS52016">
    <property type="entry name" value="TONB_DEPENDENT_REC_3"/>
    <property type="match status" value="1"/>
</dbReference>
<dbReference type="Pfam" id="PF07715">
    <property type="entry name" value="Plug"/>
    <property type="match status" value="1"/>
</dbReference>
<name>A0ABS0EAP2_9GAMM</name>
<dbReference type="InterPro" id="IPR011662">
    <property type="entry name" value="Secretin/TonB_short_N"/>
</dbReference>
<keyword evidence="8" id="KW-0732">Signal</keyword>
<reference evidence="10 11" key="1">
    <citation type="submission" date="2020-11" db="EMBL/GenBank/DDBJ databases">
        <title>Taxonomic investigation of Rahnella strains.</title>
        <authorList>
            <person name="Lee S.D."/>
        </authorList>
    </citation>
    <scope>NUCLEOTIDE SEQUENCE [LARGE SCALE GENOMIC DNA]</scope>
    <source>
        <strain evidence="10 11">SAP-17</strain>
    </source>
</reference>
<dbReference type="PANTHER" id="PTHR32552">
    <property type="entry name" value="FERRICHROME IRON RECEPTOR-RELATED"/>
    <property type="match status" value="1"/>
</dbReference>
<evidence type="ECO:0000256" key="4">
    <source>
        <dbReference type="ARBA" id="ARBA00022692"/>
    </source>
</evidence>
<evidence type="ECO:0000256" key="2">
    <source>
        <dbReference type="ARBA" id="ARBA00022448"/>
    </source>
</evidence>
<dbReference type="SUPFAM" id="SSF56935">
    <property type="entry name" value="Porins"/>
    <property type="match status" value="1"/>
</dbReference>
<keyword evidence="2 7" id="KW-0813">Transport</keyword>
<keyword evidence="3 7" id="KW-1134">Transmembrane beta strand</keyword>
<protein>
    <submittedName>
        <fullName evidence="10">TonB-dependent receptor</fullName>
    </submittedName>
</protein>
<proteinExistence type="inferred from homology"/>
<keyword evidence="10" id="KW-0675">Receptor</keyword>
<dbReference type="Proteomes" id="UP000636811">
    <property type="component" value="Unassembled WGS sequence"/>
</dbReference>
<dbReference type="PANTHER" id="PTHR32552:SF74">
    <property type="entry name" value="HYDROXAMATE SIDEROPHORE RECEPTOR FHUE"/>
    <property type="match status" value="1"/>
</dbReference>
<dbReference type="Gene3D" id="2.170.130.10">
    <property type="entry name" value="TonB-dependent receptor, plug domain"/>
    <property type="match status" value="1"/>
</dbReference>
<comment type="caution">
    <text evidence="10">The sequence shown here is derived from an EMBL/GenBank/DDBJ whole genome shotgun (WGS) entry which is preliminary data.</text>
</comment>
<comment type="subcellular location">
    <subcellularLocation>
        <location evidence="1 7">Cell outer membrane</location>
        <topology evidence="1 7">Multi-pass membrane protein</topology>
    </subcellularLocation>
</comment>
<keyword evidence="5 7" id="KW-0472">Membrane</keyword>
<dbReference type="Gene3D" id="3.55.50.30">
    <property type="match status" value="1"/>
</dbReference>
<evidence type="ECO:0000256" key="8">
    <source>
        <dbReference type="SAM" id="SignalP"/>
    </source>
</evidence>
<feature type="signal peptide" evidence="8">
    <location>
        <begin position="1"/>
        <end position="22"/>
    </location>
</feature>
<evidence type="ECO:0000256" key="5">
    <source>
        <dbReference type="ARBA" id="ARBA00023136"/>
    </source>
</evidence>
<evidence type="ECO:0000256" key="6">
    <source>
        <dbReference type="ARBA" id="ARBA00023237"/>
    </source>
</evidence>
<feature type="domain" description="Secretin/TonB short N-terminal" evidence="9">
    <location>
        <begin position="52"/>
        <end position="103"/>
    </location>
</feature>
<evidence type="ECO:0000313" key="11">
    <source>
        <dbReference type="Proteomes" id="UP000636811"/>
    </source>
</evidence>
<dbReference type="Gene3D" id="2.40.170.20">
    <property type="entry name" value="TonB-dependent receptor, beta-barrel domain"/>
    <property type="match status" value="1"/>
</dbReference>
<dbReference type="InterPro" id="IPR012910">
    <property type="entry name" value="Plug_dom"/>
</dbReference>
<keyword evidence="4 7" id="KW-0812">Transmembrane</keyword>
<dbReference type="InterPro" id="IPR037066">
    <property type="entry name" value="Plug_dom_sf"/>
</dbReference>
<gene>
    <name evidence="10" type="ORF">IV433_22375</name>
</gene>
<sequence length="341" mass="37000">MHMMLYVPALSFATYMVTSVQAAEITARQNVYAIPAAPLASQLNQFAAQSGIYLASDATLTNGLSGTALNGTFTITEGLSRLLTSHGLQADQQSNGSYVLNKIPEGEELVVVGKIDYGSMTEDTRSYTTHSMSAATRLNLSPRETPQSVSVVTRQRMNDQNMTSLDDAMRQVTGVNVINESSYQSRYQTRGFTMDNIQEDGISSSFQNSLAGMGYAEASTESPDLAIYDHLEVLRGASGLTQGSGEPGGTVNMVRKRPTYDFRTSVSASAGSWDNYRSEVDISGPLNDDASLRGRLVGVLQKKDSFTDYVNSERQVLFGTMAYDLTPQTTLTTGISWQKTD</sequence>
<feature type="non-terminal residue" evidence="10">
    <location>
        <position position="341"/>
    </location>
</feature>
<feature type="chain" id="PRO_5046308272" evidence="8">
    <location>
        <begin position="23"/>
        <end position="341"/>
    </location>
</feature>
<comment type="similarity">
    <text evidence="7">Belongs to the TonB-dependent receptor family.</text>
</comment>
<keyword evidence="11" id="KW-1185">Reference proteome</keyword>
<organism evidence="10 11">
    <name type="scientific">Rahnella laticis</name>
    <dbReference type="NCBI Taxonomy" id="2787622"/>
    <lineage>
        <taxon>Bacteria</taxon>
        <taxon>Pseudomonadati</taxon>
        <taxon>Pseudomonadota</taxon>
        <taxon>Gammaproteobacteria</taxon>
        <taxon>Enterobacterales</taxon>
        <taxon>Yersiniaceae</taxon>
        <taxon>Rahnella</taxon>
    </lineage>
</organism>
<keyword evidence="6 7" id="KW-0998">Cell outer membrane</keyword>
<evidence type="ECO:0000256" key="1">
    <source>
        <dbReference type="ARBA" id="ARBA00004571"/>
    </source>
</evidence>
<accession>A0ABS0EAP2</accession>
<evidence type="ECO:0000256" key="3">
    <source>
        <dbReference type="ARBA" id="ARBA00022452"/>
    </source>
</evidence>
<evidence type="ECO:0000259" key="9">
    <source>
        <dbReference type="SMART" id="SM00965"/>
    </source>
</evidence>
<evidence type="ECO:0000256" key="7">
    <source>
        <dbReference type="PROSITE-ProRule" id="PRU01360"/>
    </source>
</evidence>
<evidence type="ECO:0000313" key="10">
    <source>
        <dbReference type="EMBL" id="MBF7982157.1"/>
    </source>
</evidence>
<dbReference type="InterPro" id="IPR039426">
    <property type="entry name" value="TonB-dep_rcpt-like"/>
</dbReference>
<dbReference type="InterPro" id="IPR036942">
    <property type="entry name" value="Beta-barrel_TonB_sf"/>
</dbReference>
<dbReference type="SMART" id="SM00965">
    <property type="entry name" value="STN"/>
    <property type="match status" value="1"/>
</dbReference>
<dbReference type="EMBL" id="JADOBI010000013">
    <property type="protein sequence ID" value="MBF7982157.1"/>
    <property type="molecule type" value="Genomic_DNA"/>
</dbReference>